<proteinExistence type="predicted"/>
<reference evidence="2 3" key="1">
    <citation type="submission" date="2020-03" db="EMBL/GenBank/DDBJ databases">
        <title>Draft Genome Sequence of Cudoniella acicularis.</title>
        <authorList>
            <person name="Buettner E."/>
            <person name="Kellner H."/>
        </authorList>
    </citation>
    <scope>NUCLEOTIDE SEQUENCE [LARGE SCALE GENOMIC DNA]</scope>
    <source>
        <strain evidence="2 3">DSM 108380</strain>
    </source>
</reference>
<evidence type="ECO:0000313" key="3">
    <source>
        <dbReference type="Proteomes" id="UP000566819"/>
    </source>
</evidence>
<dbReference type="AlphaFoldDB" id="A0A8H4RC67"/>
<dbReference type="OrthoDB" id="3559377at2759"/>
<feature type="compositionally biased region" description="Low complexity" evidence="1">
    <location>
        <begin position="91"/>
        <end position="106"/>
    </location>
</feature>
<gene>
    <name evidence="2" type="ORF">G7Y89_g12659</name>
</gene>
<dbReference type="Proteomes" id="UP000566819">
    <property type="component" value="Unassembled WGS sequence"/>
</dbReference>
<protein>
    <submittedName>
        <fullName evidence="2">Uncharacterized protein</fullName>
    </submittedName>
</protein>
<evidence type="ECO:0000313" key="2">
    <source>
        <dbReference type="EMBL" id="KAF4625507.1"/>
    </source>
</evidence>
<dbReference type="EMBL" id="JAAMPI010001361">
    <property type="protein sequence ID" value="KAF4625507.1"/>
    <property type="molecule type" value="Genomic_DNA"/>
</dbReference>
<keyword evidence="3" id="KW-1185">Reference proteome</keyword>
<organism evidence="2 3">
    <name type="scientific">Cudoniella acicularis</name>
    <dbReference type="NCBI Taxonomy" id="354080"/>
    <lineage>
        <taxon>Eukaryota</taxon>
        <taxon>Fungi</taxon>
        <taxon>Dikarya</taxon>
        <taxon>Ascomycota</taxon>
        <taxon>Pezizomycotina</taxon>
        <taxon>Leotiomycetes</taxon>
        <taxon>Helotiales</taxon>
        <taxon>Tricladiaceae</taxon>
        <taxon>Cudoniella</taxon>
    </lineage>
</organism>
<name>A0A8H4RC67_9HELO</name>
<feature type="compositionally biased region" description="Basic and acidic residues" evidence="1">
    <location>
        <begin position="44"/>
        <end position="69"/>
    </location>
</feature>
<evidence type="ECO:0000256" key="1">
    <source>
        <dbReference type="SAM" id="MobiDB-lite"/>
    </source>
</evidence>
<feature type="region of interest" description="Disordered" evidence="1">
    <location>
        <begin position="36"/>
        <end position="171"/>
    </location>
</feature>
<feature type="compositionally biased region" description="Basic and acidic residues" evidence="1">
    <location>
        <begin position="152"/>
        <end position="167"/>
    </location>
</feature>
<comment type="caution">
    <text evidence="2">The sequence shown here is derived from an EMBL/GenBank/DDBJ whole genome shotgun (WGS) entry which is preliminary data.</text>
</comment>
<accession>A0A8H4RC67</accession>
<sequence length="328" mass="37775">MLLLVNGNIRDPEEAWRRERRFITTARVFQWQHTRMCGGGRADSPPRESVRLHTLEPEQEQSRRPESHRMPSRSGTRQENRPASKKHTDRPPSSRAQSSQQGGSRPHSSRRSERPSSSTGKRRPSTSGPSPHNDDRPSSSTRRRPSSSQETSSKRYDSSQRHARFDAIPEDAIQYPEDQAIIRSATELFTLTDQHAENFYFKDEHIGEDAELDDPRTRHAVIRQRIAQRIIEDVVRRKRSSTDLGNIAASLSAEFRSYAFANHDAQREGHLFELCKIGLELRNQMERHPADWGFGDWDSRGPRSGYIMLFPTLLKDDEQAAARRLFQL</sequence>